<feature type="binding site" evidence="10">
    <location>
        <position position="102"/>
    </location>
    <ligand>
        <name>substrate</name>
    </ligand>
</feature>
<comment type="similarity">
    <text evidence="12">Belongs to the peroxidase family. Classical plant (class III) peroxidase subfamily.</text>
</comment>
<dbReference type="EMBL" id="SPHZ02000004">
    <property type="protein sequence ID" value="KAF0921880.1"/>
    <property type="molecule type" value="Genomic_DNA"/>
</dbReference>
<feature type="binding site" description="axial binding residue" evidence="11">
    <location>
        <position position="132"/>
    </location>
    <ligand>
        <name>heme b</name>
        <dbReference type="ChEBI" id="CHEBI:60344"/>
    </ligand>
    <ligandPart>
        <name>Fe</name>
        <dbReference type="ChEBI" id="CHEBI:18248"/>
    </ligandPart>
</feature>
<dbReference type="Pfam" id="PF00141">
    <property type="entry name" value="peroxidase"/>
    <property type="match status" value="1"/>
</dbReference>
<comment type="catalytic activity">
    <reaction evidence="1 12">
        <text>2 a phenolic donor + H2O2 = 2 a phenolic radical donor + 2 H2O</text>
        <dbReference type="Rhea" id="RHEA:56136"/>
        <dbReference type="ChEBI" id="CHEBI:15377"/>
        <dbReference type="ChEBI" id="CHEBI:16240"/>
        <dbReference type="ChEBI" id="CHEBI:139520"/>
        <dbReference type="ChEBI" id="CHEBI:139521"/>
        <dbReference type="EC" id="1.11.1.7"/>
    </reaction>
</comment>
<feature type="region of interest" description="Disordered" evidence="13">
    <location>
        <begin position="225"/>
        <end position="295"/>
    </location>
</feature>
<feature type="binding site" evidence="11">
    <location>
        <position position="1"/>
    </location>
    <ligand>
        <name>Ca(2+)</name>
        <dbReference type="ChEBI" id="CHEBI:29108"/>
        <label>1</label>
    </ligand>
</feature>
<name>A0A6G1EAS7_9ORYZ</name>
<dbReference type="GO" id="GO:0005576">
    <property type="term" value="C:extracellular region"/>
    <property type="evidence" value="ECO:0007669"/>
    <property type="project" value="UniProtKB-SubCell"/>
</dbReference>
<evidence type="ECO:0000256" key="5">
    <source>
        <dbReference type="ARBA" id="ARBA00022723"/>
    </source>
</evidence>
<evidence type="ECO:0000256" key="8">
    <source>
        <dbReference type="ARBA" id="ARBA00023004"/>
    </source>
</evidence>
<comment type="caution">
    <text evidence="15">The sequence shown here is derived from an EMBL/GenBank/DDBJ whole genome shotgun (WGS) entry which is preliminary data.</text>
</comment>
<feature type="compositionally biased region" description="Pro residues" evidence="13">
    <location>
        <begin position="277"/>
        <end position="295"/>
    </location>
</feature>
<comment type="cofactor">
    <cofactor evidence="11 12">
        <name>Ca(2+)</name>
        <dbReference type="ChEBI" id="CHEBI:29108"/>
    </cofactor>
    <text evidence="11 12">Binds 2 calcium ions per subunit.</text>
</comment>
<keyword evidence="7 12" id="KW-0560">Oxidoreductase</keyword>
<feature type="binding site" evidence="11">
    <location>
        <position position="17"/>
    </location>
    <ligand>
        <name>Ca(2+)</name>
        <dbReference type="ChEBI" id="CHEBI:29108"/>
        <label>1</label>
    </ligand>
</feature>
<dbReference type="PROSITE" id="PS50873">
    <property type="entry name" value="PEROXIDASE_4"/>
    <property type="match status" value="1"/>
</dbReference>
<keyword evidence="9 12" id="KW-0376">Hydrogen peroxide</keyword>
<feature type="compositionally biased region" description="Basic residues" evidence="13">
    <location>
        <begin position="232"/>
        <end position="243"/>
    </location>
</feature>
<evidence type="ECO:0000256" key="1">
    <source>
        <dbReference type="ARBA" id="ARBA00000189"/>
    </source>
</evidence>
<keyword evidence="3 12" id="KW-0575">Peroxidase</keyword>
<feature type="domain" description="Plant heme peroxidase family profile" evidence="14">
    <location>
        <begin position="1"/>
        <end position="134"/>
    </location>
</feature>
<accession>A0A6G1EAS7</accession>
<dbReference type="Proteomes" id="UP000479710">
    <property type="component" value="Unassembled WGS sequence"/>
</dbReference>
<dbReference type="PROSITE" id="PS00435">
    <property type="entry name" value="PEROXIDASE_1"/>
    <property type="match status" value="1"/>
</dbReference>
<comment type="function">
    <text evidence="12">Removal of H(2)O(2), oxidation of toxic reductants, biosynthesis and degradation of lignin, suberization, auxin catabolism, response to environmental stresses such as wounding, pathogen attack and oxidative stress.</text>
</comment>
<evidence type="ECO:0000256" key="9">
    <source>
        <dbReference type="ARBA" id="ARBA00023324"/>
    </source>
</evidence>
<sequence>GCEGSVLINSTKTNKAEKDAKPNRTLDAFDVIDAIKEKLESKCPAVVSCADILAIAARDALSLATKAVRQGRWSKDGNLYEVETGRRDGRVSSAKEAVTYLPDSFDGIRKLITRFASKGLSLKDLAVLSGAHALDGRGPRAGGRRRLSGQRGEVAGLLCAGFDLRLSLTASDPADLRLSLATAAPALPLVPAVASLTVLLILWTAAASPSSRHLNLRLGFVGASSERAGDGRRRRGRRRRSPSTRRQGSTRSGRRGGVPLGRAVRSHRSQPAAPVRPLLPPPPPPRTPWEPPSPR</sequence>
<dbReference type="InterPro" id="IPR000823">
    <property type="entry name" value="Peroxidase_pln"/>
</dbReference>
<evidence type="ECO:0000256" key="3">
    <source>
        <dbReference type="ARBA" id="ARBA00022559"/>
    </source>
</evidence>
<evidence type="ECO:0000259" key="14">
    <source>
        <dbReference type="PROSITE" id="PS50873"/>
    </source>
</evidence>
<dbReference type="PRINTS" id="PR00461">
    <property type="entry name" value="PLPEROXIDASE"/>
</dbReference>
<dbReference type="GO" id="GO:0020037">
    <property type="term" value="F:heme binding"/>
    <property type="evidence" value="ECO:0007669"/>
    <property type="project" value="UniProtKB-UniRule"/>
</dbReference>
<dbReference type="SUPFAM" id="SSF48113">
    <property type="entry name" value="Heme-dependent peroxidases"/>
    <property type="match status" value="1"/>
</dbReference>
<feature type="binding site" evidence="11">
    <location>
        <position position="5"/>
    </location>
    <ligand>
        <name>Ca(2+)</name>
        <dbReference type="ChEBI" id="CHEBI:29108"/>
        <label>1</label>
    </ligand>
</feature>
<evidence type="ECO:0000256" key="6">
    <source>
        <dbReference type="ARBA" id="ARBA00022837"/>
    </source>
</evidence>
<organism evidence="15 16">
    <name type="scientific">Oryza meyeriana var. granulata</name>
    <dbReference type="NCBI Taxonomy" id="110450"/>
    <lineage>
        <taxon>Eukaryota</taxon>
        <taxon>Viridiplantae</taxon>
        <taxon>Streptophyta</taxon>
        <taxon>Embryophyta</taxon>
        <taxon>Tracheophyta</taxon>
        <taxon>Spermatophyta</taxon>
        <taxon>Magnoliopsida</taxon>
        <taxon>Liliopsida</taxon>
        <taxon>Poales</taxon>
        <taxon>Poaceae</taxon>
        <taxon>BOP clade</taxon>
        <taxon>Oryzoideae</taxon>
        <taxon>Oryzeae</taxon>
        <taxon>Oryzinae</taxon>
        <taxon>Oryza</taxon>
        <taxon>Oryza meyeriana</taxon>
    </lineage>
</organism>
<dbReference type="Gene3D" id="1.10.520.10">
    <property type="match status" value="1"/>
</dbReference>
<evidence type="ECO:0000256" key="12">
    <source>
        <dbReference type="RuleBase" id="RU362060"/>
    </source>
</evidence>
<comment type="similarity">
    <text evidence="2">Belongs to the peroxidase family. Ascorbate peroxidase subfamily.</text>
</comment>
<dbReference type="InterPro" id="IPR019793">
    <property type="entry name" value="Peroxidases_heam-ligand_BS"/>
</dbReference>
<evidence type="ECO:0000256" key="13">
    <source>
        <dbReference type="SAM" id="MobiDB-lite"/>
    </source>
</evidence>
<dbReference type="OrthoDB" id="2113341at2759"/>
<evidence type="ECO:0000313" key="16">
    <source>
        <dbReference type="Proteomes" id="UP000479710"/>
    </source>
</evidence>
<proteinExistence type="inferred from homology"/>
<dbReference type="GO" id="GO:0006979">
    <property type="term" value="P:response to oxidative stress"/>
    <property type="evidence" value="ECO:0007669"/>
    <property type="project" value="UniProtKB-UniRule"/>
</dbReference>
<evidence type="ECO:0000256" key="2">
    <source>
        <dbReference type="ARBA" id="ARBA00006873"/>
    </source>
</evidence>
<dbReference type="GO" id="GO:0046872">
    <property type="term" value="F:metal ion binding"/>
    <property type="evidence" value="ECO:0007669"/>
    <property type="project" value="UniProtKB-UniRule"/>
</dbReference>
<dbReference type="EC" id="1.11.1.7" evidence="12"/>
<keyword evidence="16" id="KW-1185">Reference proteome</keyword>
<keyword evidence="6 11" id="KW-0106">Calcium</keyword>
<reference evidence="15 16" key="1">
    <citation type="submission" date="2019-11" db="EMBL/GenBank/DDBJ databases">
        <title>Whole genome sequence of Oryza granulata.</title>
        <authorList>
            <person name="Li W."/>
        </authorList>
    </citation>
    <scope>NUCLEOTIDE SEQUENCE [LARGE SCALE GENOMIC DNA]</scope>
    <source>
        <strain evidence="16">cv. Menghai</strain>
        <tissue evidence="15">Leaf</tissue>
    </source>
</reference>
<dbReference type="GO" id="GO:0140825">
    <property type="term" value="F:lactoperoxidase activity"/>
    <property type="evidence" value="ECO:0007669"/>
    <property type="project" value="UniProtKB-EC"/>
</dbReference>
<gene>
    <name evidence="15" type="ORF">E2562_020340</name>
</gene>
<feature type="non-terminal residue" evidence="15">
    <location>
        <position position="1"/>
    </location>
</feature>
<evidence type="ECO:0000256" key="7">
    <source>
        <dbReference type="ARBA" id="ARBA00023002"/>
    </source>
</evidence>
<evidence type="ECO:0000256" key="10">
    <source>
        <dbReference type="PIRSR" id="PIRSR600823-2"/>
    </source>
</evidence>
<keyword evidence="8 11" id="KW-0408">Iron</keyword>
<keyword evidence="12" id="KW-0964">Secreted</keyword>
<evidence type="ECO:0000256" key="4">
    <source>
        <dbReference type="ARBA" id="ARBA00022617"/>
    </source>
</evidence>
<dbReference type="InterPro" id="IPR002016">
    <property type="entry name" value="Haem_peroxidase"/>
</dbReference>
<dbReference type="AlphaFoldDB" id="A0A6G1EAS7"/>
<evidence type="ECO:0000313" key="15">
    <source>
        <dbReference type="EMBL" id="KAF0921880.1"/>
    </source>
</evidence>
<keyword evidence="4 12" id="KW-0349">Heme</keyword>
<keyword evidence="5 11" id="KW-0479">Metal-binding</keyword>
<comment type="cofactor">
    <cofactor evidence="11 12">
        <name>heme b</name>
        <dbReference type="ChEBI" id="CHEBI:60344"/>
    </cofactor>
    <text evidence="11 12">Binds 1 heme b (iron(II)-protoporphyrin IX) group per subunit.</text>
</comment>
<protein>
    <recommendedName>
        <fullName evidence="12">Peroxidase</fullName>
        <ecNumber evidence="12">1.11.1.7</ecNumber>
    </recommendedName>
</protein>
<comment type="subcellular location">
    <subcellularLocation>
        <location evidence="12">Secreted</location>
    </subcellularLocation>
</comment>
<dbReference type="PRINTS" id="PR00458">
    <property type="entry name" value="PEROXIDASE"/>
</dbReference>
<dbReference type="InterPro" id="IPR010255">
    <property type="entry name" value="Haem_peroxidase_sf"/>
</dbReference>
<dbReference type="PANTHER" id="PTHR31235">
    <property type="entry name" value="PEROXIDASE 25-RELATED"/>
    <property type="match status" value="1"/>
</dbReference>
<dbReference type="GO" id="GO:0042744">
    <property type="term" value="P:hydrogen peroxide catabolic process"/>
    <property type="evidence" value="ECO:0007669"/>
    <property type="project" value="UniProtKB-KW"/>
</dbReference>
<evidence type="ECO:0000256" key="11">
    <source>
        <dbReference type="PIRSR" id="PIRSR600823-3"/>
    </source>
</evidence>